<dbReference type="GO" id="GO:0010124">
    <property type="term" value="P:phenylacetate catabolic process"/>
    <property type="evidence" value="ECO:0007669"/>
    <property type="project" value="TreeGrafter"/>
</dbReference>
<gene>
    <name evidence="3" type="ORF">OIU84_023705</name>
</gene>
<reference evidence="3 4" key="1">
    <citation type="journal article" date="2023" name="Int. J. Mol. Sci.">
        <title>De Novo Assembly and Annotation of 11 Diverse Shrub Willow (Salix) Genomes Reveals Novel Gene Organization in Sex-Linked Regions.</title>
        <authorList>
            <person name="Hyden B."/>
            <person name="Feng K."/>
            <person name="Yates T.B."/>
            <person name="Jawdy S."/>
            <person name="Cereghino C."/>
            <person name="Smart L.B."/>
            <person name="Muchero W."/>
        </authorList>
    </citation>
    <scope>NUCLEOTIDE SEQUENCE [LARGE SCALE GENOMIC DNA]</scope>
    <source>
        <tissue evidence="3">Shoot tip</tissue>
    </source>
</reference>
<evidence type="ECO:0000313" key="4">
    <source>
        <dbReference type="Proteomes" id="UP001162972"/>
    </source>
</evidence>
<dbReference type="PROSITE" id="PS00099">
    <property type="entry name" value="THIOLASE_3"/>
    <property type="match status" value="1"/>
</dbReference>
<dbReference type="InterPro" id="IPR050215">
    <property type="entry name" value="Thiolase-like_sf_Thiolase"/>
</dbReference>
<sequence>MKRRGRDCRFGVVSMCIGTGMGAAAVFEKASSSTFWSSFINHNISVIRSTSSIITVIAISLPYQTRP</sequence>
<dbReference type="GO" id="GO:0003988">
    <property type="term" value="F:acetyl-CoA C-acyltransferase activity"/>
    <property type="evidence" value="ECO:0007669"/>
    <property type="project" value="TreeGrafter"/>
</dbReference>
<dbReference type="PANTHER" id="PTHR43853:SF8">
    <property type="entry name" value="3-KETOACYL-COA THIOLASE, PEROXISOMAL"/>
    <property type="match status" value="1"/>
</dbReference>
<organism evidence="3 4">
    <name type="scientific">Salix udensis</name>
    <dbReference type="NCBI Taxonomy" id="889485"/>
    <lineage>
        <taxon>Eukaryota</taxon>
        <taxon>Viridiplantae</taxon>
        <taxon>Streptophyta</taxon>
        <taxon>Embryophyta</taxon>
        <taxon>Tracheophyta</taxon>
        <taxon>Spermatophyta</taxon>
        <taxon>Magnoliopsida</taxon>
        <taxon>eudicotyledons</taxon>
        <taxon>Gunneridae</taxon>
        <taxon>Pentapetalae</taxon>
        <taxon>rosids</taxon>
        <taxon>fabids</taxon>
        <taxon>Malpighiales</taxon>
        <taxon>Salicaceae</taxon>
        <taxon>Saliceae</taxon>
        <taxon>Salix</taxon>
    </lineage>
</organism>
<dbReference type="EMBL" id="JAPFFJ010000005">
    <property type="protein sequence ID" value="KAJ6428331.1"/>
    <property type="molecule type" value="Genomic_DNA"/>
</dbReference>
<keyword evidence="4" id="KW-1185">Reference proteome</keyword>
<keyword evidence="1" id="KW-0276">Fatty acid metabolism</keyword>
<accession>A0AAD6KRD7</accession>
<evidence type="ECO:0000256" key="2">
    <source>
        <dbReference type="ARBA" id="ARBA00023098"/>
    </source>
</evidence>
<dbReference type="AlphaFoldDB" id="A0AAD6KRD7"/>
<name>A0AAD6KRD7_9ROSI</name>
<protein>
    <submittedName>
        <fullName evidence="3">Uncharacterized protein</fullName>
    </submittedName>
</protein>
<dbReference type="InterPro" id="IPR020610">
    <property type="entry name" value="Thiolase_AS"/>
</dbReference>
<dbReference type="GO" id="GO:0005777">
    <property type="term" value="C:peroxisome"/>
    <property type="evidence" value="ECO:0007669"/>
    <property type="project" value="TreeGrafter"/>
</dbReference>
<dbReference type="PANTHER" id="PTHR43853">
    <property type="entry name" value="3-KETOACYL-COA THIOLASE, PEROXISOMAL"/>
    <property type="match status" value="1"/>
</dbReference>
<dbReference type="InterPro" id="IPR016039">
    <property type="entry name" value="Thiolase-like"/>
</dbReference>
<comment type="caution">
    <text evidence="3">The sequence shown here is derived from an EMBL/GenBank/DDBJ whole genome shotgun (WGS) entry which is preliminary data.</text>
</comment>
<keyword evidence="2" id="KW-0443">Lipid metabolism</keyword>
<proteinExistence type="predicted"/>
<evidence type="ECO:0000313" key="3">
    <source>
        <dbReference type="EMBL" id="KAJ6428331.1"/>
    </source>
</evidence>
<evidence type="ECO:0000256" key="1">
    <source>
        <dbReference type="ARBA" id="ARBA00022832"/>
    </source>
</evidence>
<dbReference type="Gene3D" id="3.40.47.10">
    <property type="match status" value="1"/>
</dbReference>
<dbReference type="Proteomes" id="UP001162972">
    <property type="component" value="Chromosome 1"/>
</dbReference>
<dbReference type="GO" id="GO:0006635">
    <property type="term" value="P:fatty acid beta-oxidation"/>
    <property type="evidence" value="ECO:0007669"/>
    <property type="project" value="TreeGrafter"/>
</dbReference>